<dbReference type="EMBL" id="JAEVFJ010000044">
    <property type="protein sequence ID" value="KAH8085465.1"/>
    <property type="molecule type" value="Genomic_DNA"/>
</dbReference>
<dbReference type="PROSITE" id="PS00079">
    <property type="entry name" value="MULTICOPPER_OXIDASE1"/>
    <property type="match status" value="2"/>
</dbReference>
<evidence type="ECO:0000256" key="7">
    <source>
        <dbReference type="SAM" id="SignalP"/>
    </source>
</evidence>
<dbReference type="GO" id="GO:0005507">
    <property type="term" value="F:copper ion binding"/>
    <property type="evidence" value="ECO:0007669"/>
    <property type="project" value="InterPro"/>
</dbReference>
<comment type="similarity">
    <text evidence="1">Belongs to the multicopper oxidase family.</text>
</comment>
<dbReference type="CDD" id="cd13903">
    <property type="entry name" value="CuRO_3_Tv-LCC_like"/>
    <property type="match status" value="1"/>
</dbReference>
<evidence type="ECO:0000256" key="4">
    <source>
        <dbReference type="ARBA" id="ARBA00023008"/>
    </source>
</evidence>
<dbReference type="Pfam" id="PF07732">
    <property type="entry name" value="Cu-oxidase_3"/>
    <property type="match status" value="1"/>
</dbReference>
<keyword evidence="3" id="KW-0560">Oxidoreductase</keyword>
<feature type="signal peptide" evidence="7">
    <location>
        <begin position="1"/>
        <end position="18"/>
    </location>
</feature>
<keyword evidence="4" id="KW-0186">Copper</keyword>
<dbReference type="Pfam" id="PF00394">
    <property type="entry name" value="Cu-oxidase"/>
    <property type="match status" value="1"/>
</dbReference>
<proteinExistence type="inferred from homology"/>
<protein>
    <submittedName>
        <fullName evidence="11">Laccase</fullName>
    </submittedName>
</protein>
<evidence type="ECO:0000259" key="10">
    <source>
        <dbReference type="Pfam" id="PF07732"/>
    </source>
</evidence>
<feature type="chain" id="PRO_5035451943" evidence="7">
    <location>
        <begin position="19"/>
        <end position="531"/>
    </location>
</feature>
<dbReference type="GO" id="GO:0016491">
    <property type="term" value="F:oxidoreductase activity"/>
    <property type="evidence" value="ECO:0007669"/>
    <property type="project" value="UniProtKB-KW"/>
</dbReference>
<reference evidence="11" key="1">
    <citation type="journal article" date="2021" name="New Phytol.">
        <title>Evolutionary innovations through gain and loss of genes in the ectomycorrhizal Boletales.</title>
        <authorList>
            <person name="Wu G."/>
            <person name="Miyauchi S."/>
            <person name="Morin E."/>
            <person name="Kuo A."/>
            <person name="Drula E."/>
            <person name="Varga T."/>
            <person name="Kohler A."/>
            <person name="Feng B."/>
            <person name="Cao Y."/>
            <person name="Lipzen A."/>
            <person name="Daum C."/>
            <person name="Hundley H."/>
            <person name="Pangilinan J."/>
            <person name="Johnson J."/>
            <person name="Barry K."/>
            <person name="LaButti K."/>
            <person name="Ng V."/>
            <person name="Ahrendt S."/>
            <person name="Min B."/>
            <person name="Choi I.G."/>
            <person name="Park H."/>
            <person name="Plett J.M."/>
            <person name="Magnuson J."/>
            <person name="Spatafora J.W."/>
            <person name="Nagy L.G."/>
            <person name="Henrissat B."/>
            <person name="Grigoriev I.V."/>
            <person name="Yang Z.L."/>
            <person name="Xu J."/>
            <person name="Martin F.M."/>
        </authorList>
    </citation>
    <scope>NUCLEOTIDE SEQUENCE</scope>
    <source>
        <strain evidence="11">KKN 215</strain>
    </source>
</reference>
<evidence type="ECO:0000313" key="11">
    <source>
        <dbReference type="EMBL" id="KAH8085465.1"/>
    </source>
</evidence>
<evidence type="ECO:0000256" key="5">
    <source>
        <dbReference type="ARBA" id="ARBA00023157"/>
    </source>
</evidence>
<evidence type="ECO:0000259" key="8">
    <source>
        <dbReference type="Pfam" id="PF00394"/>
    </source>
</evidence>
<evidence type="ECO:0000256" key="3">
    <source>
        <dbReference type="ARBA" id="ARBA00023002"/>
    </source>
</evidence>
<dbReference type="InterPro" id="IPR011707">
    <property type="entry name" value="Cu-oxidase-like_N"/>
</dbReference>
<dbReference type="PROSITE" id="PS00080">
    <property type="entry name" value="MULTICOPPER_OXIDASE2"/>
    <property type="match status" value="1"/>
</dbReference>
<keyword evidence="2" id="KW-0479">Metal-binding</keyword>
<feature type="domain" description="Plastocyanin-like" evidence="9">
    <location>
        <begin position="372"/>
        <end position="492"/>
    </location>
</feature>
<dbReference type="Gene3D" id="2.60.40.420">
    <property type="entry name" value="Cupredoxins - blue copper proteins"/>
    <property type="match status" value="3"/>
</dbReference>
<sequence>MYSQALAYLLATITLVSALRIGPEPVVDIRLDIVNRNITPDGFNRATVLAGGTFPGPALKGNKGDHFSIAVGNKLKDPDMLTDTTIHWHGIFQTNTNWADGPAFVTQCPIISGNTFNYNFHVEQAGTYWYHSHLSTQYCDGLRGPLVIYDPHDPHRHLYQVDDESTIITLADWYHTLARQMPPGPAVADTTLINGLGRWSKGNKTDLAIISVKPNTRYRIRLVSISCDPNYMFSIDNHTMIIIEVDGVNSKPHTVDQIQIFAGQRYSFILEANQKPDNYWIRAKPNIGNNTFINGINSAILQYNTPNKTKADPTSTPPVTYNLLNETDLHPLEPLVVPGRPHIGGVPKEGQQNLVFGTNDVGFTVNNVSFSPPEVPVLLQILSKVHDPRHLLPNGSVYSLPINTDIEITMPGGLVGGPHPFHLHGHKFAVVRSAGSKSYNYKDPIWRDTVSAGTSGDNVTIRFRTDNPGPWFLHCHIDWHLEAGLAVVFAEDIPGTSHKVNPPKEWWDLCPKYNATHPHGPPKKLLGIARP</sequence>
<dbReference type="PANTHER" id="PTHR11709:SF511">
    <property type="entry name" value="LACCASE"/>
    <property type="match status" value="1"/>
</dbReference>
<feature type="domain" description="Plastocyanin-like" evidence="8">
    <location>
        <begin position="164"/>
        <end position="305"/>
    </location>
</feature>
<evidence type="ECO:0000256" key="2">
    <source>
        <dbReference type="ARBA" id="ARBA00022723"/>
    </source>
</evidence>
<dbReference type="FunFam" id="2.60.40.420:FF:000045">
    <property type="entry name" value="Laccase 2"/>
    <property type="match status" value="1"/>
</dbReference>
<accession>A0A8K0UGQ7</accession>
<dbReference type="InterPro" id="IPR008972">
    <property type="entry name" value="Cupredoxin"/>
</dbReference>
<dbReference type="OrthoDB" id="2121828at2759"/>
<dbReference type="InterPro" id="IPR002355">
    <property type="entry name" value="Cu_oxidase_Cu_BS"/>
</dbReference>
<name>A0A8K0UGQ7_9AGAR</name>
<keyword evidence="12" id="KW-1185">Reference proteome</keyword>
<organism evidence="11 12">
    <name type="scientific">Cristinia sonorae</name>
    <dbReference type="NCBI Taxonomy" id="1940300"/>
    <lineage>
        <taxon>Eukaryota</taxon>
        <taxon>Fungi</taxon>
        <taxon>Dikarya</taxon>
        <taxon>Basidiomycota</taxon>
        <taxon>Agaricomycotina</taxon>
        <taxon>Agaricomycetes</taxon>
        <taxon>Agaricomycetidae</taxon>
        <taxon>Agaricales</taxon>
        <taxon>Pleurotineae</taxon>
        <taxon>Stephanosporaceae</taxon>
        <taxon>Cristinia</taxon>
    </lineage>
</organism>
<evidence type="ECO:0000256" key="1">
    <source>
        <dbReference type="ARBA" id="ARBA00010609"/>
    </source>
</evidence>
<evidence type="ECO:0000256" key="6">
    <source>
        <dbReference type="ARBA" id="ARBA00023180"/>
    </source>
</evidence>
<keyword evidence="5" id="KW-1015">Disulfide bond</keyword>
<dbReference type="PANTHER" id="PTHR11709">
    <property type="entry name" value="MULTI-COPPER OXIDASE"/>
    <property type="match status" value="1"/>
</dbReference>
<evidence type="ECO:0000259" key="9">
    <source>
        <dbReference type="Pfam" id="PF07731"/>
    </source>
</evidence>
<dbReference type="InterPro" id="IPR033138">
    <property type="entry name" value="Cu_oxidase_CS"/>
</dbReference>
<dbReference type="Pfam" id="PF07731">
    <property type="entry name" value="Cu-oxidase_2"/>
    <property type="match status" value="1"/>
</dbReference>
<dbReference type="InterPro" id="IPR011706">
    <property type="entry name" value="Cu-oxidase_C"/>
</dbReference>
<dbReference type="InterPro" id="IPR045087">
    <property type="entry name" value="Cu-oxidase_fam"/>
</dbReference>
<dbReference type="Proteomes" id="UP000813824">
    <property type="component" value="Unassembled WGS sequence"/>
</dbReference>
<dbReference type="SUPFAM" id="SSF49503">
    <property type="entry name" value="Cupredoxins"/>
    <property type="match status" value="3"/>
</dbReference>
<gene>
    <name evidence="11" type="ORF">BXZ70DRAFT_900142</name>
</gene>
<feature type="domain" description="Plastocyanin-like" evidence="10">
    <location>
        <begin position="35"/>
        <end position="152"/>
    </location>
</feature>
<comment type="caution">
    <text evidence="11">The sequence shown here is derived from an EMBL/GenBank/DDBJ whole genome shotgun (WGS) entry which is preliminary data.</text>
</comment>
<dbReference type="AlphaFoldDB" id="A0A8K0UGQ7"/>
<keyword evidence="7" id="KW-0732">Signal</keyword>
<keyword evidence="6" id="KW-0325">Glycoprotein</keyword>
<dbReference type="InterPro" id="IPR001117">
    <property type="entry name" value="Cu-oxidase_2nd"/>
</dbReference>
<evidence type="ECO:0000313" key="12">
    <source>
        <dbReference type="Proteomes" id="UP000813824"/>
    </source>
</evidence>